<sequence>MHTDLSTMLGYTEVTNAVKLFTLSMADFTKLNLISQAISIGDDDSGIESSLTADKKLNKIRFDPICSDPNKSDIVIGYYKCISMERTISYYVVVFYSYAVCYAQTQIPVSLVTSAAPYVTHMLDTRIGIGFIQLADRFKEIFNESINSFNTLLIIILIISVLFTIATFIIEMILLTSVSNQFQIFKSLMLRIHPILFVANNQLISLVYGKSDKSSQIVSASRAVFTTSSDAMIFLNNEGIIEFSQSCSNSKFRLHS</sequence>
<gene>
    <name evidence="2" type="ORF">M9Y10_026624</name>
</gene>
<feature type="transmembrane region" description="Helical" evidence="1">
    <location>
        <begin position="152"/>
        <end position="176"/>
    </location>
</feature>
<feature type="transmembrane region" description="Helical" evidence="1">
    <location>
        <begin position="88"/>
        <end position="105"/>
    </location>
</feature>
<dbReference type="EMBL" id="JAPFFF010000040">
    <property type="protein sequence ID" value="KAK8841684.1"/>
    <property type="molecule type" value="Genomic_DNA"/>
</dbReference>
<organism evidence="2 3">
    <name type="scientific">Tritrichomonas musculus</name>
    <dbReference type="NCBI Taxonomy" id="1915356"/>
    <lineage>
        <taxon>Eukaryota</taxon>
        <taxon>Metamonada</taxon>
        <taxon>Parabasalia</taxon>
        <taxon>Tritrichomonadida</taxon>
        <taxon>Tritrichomonadidae</taxon>
        <taxon>Tritrichomonas</taxon>
    </lineage>
</organism>
<keyword evidence="1" id="KW-0472">Membrane</keyword>
<keyword evidence="1" id="KW-0812">Transmembrane</keyword>
<reference evidence="2 3" key="1">
    <citation type="submission" date="2024-04" db="EMBL/GenBank/DDBJ databases">
        <title>Tritrichomonas musculus Genome.</title>
        <authorList>
            <person name="Alves-Ferreira E."/>
            <person name="Grigg M."/>
            <person name="Lorenzi H."/>
            <person name="Galac M."/>
        </authorList>
    </citation>
    <scope>NUCLEOTIDE SEQUENCE [LARGE SCALE GENOMIC DNA]</scope>
    <source>
        <strain evidence="2 3">EAF2021</strain>
    </source>
</reference>
<proteinExistence type="predicted"/>
<keyword evidence="1" id="KW-1133">Transmembrane helix</keyword>
<keyword evidence="3" id="KW-1185">Reference proteome</keyword>
<evidence type="ECO:0008006" key="4">
    <source>
        <dbReference type="Google" id="ProtNLM"/>
    </source>
</evidence>
<protein>
    <recommendedName>
        <fullName evidence="4">ABC transmembrane type-1 domain-containing protein</fullName>
    </recommendedName>
</protein>
<name>A0ABR2H635_9EUKA</name>
<dbReference type="Proteomes" id="UP001470230">
    <property type="component" value="Unassembled WGS sequence"/>
</dbReference>
<evidence type="ECO:0000256" key="1">
    <source>
        <dbReference type="SAM" id="Phobius"/>
    </source>
</evidence>
<evidence type="ECO:0000313" key="2">
    <source>
        <dbReference type="EMBL" id="KAK8841684.1"/>
    </source>
</evidence>
<accession>A0ABR2H635</accession>
<comment type="caution">
    <text evidence="2">The sequence shown here is derived from an EMBL/GenBank/DDBJ whole genome shotgun (WGS) entry which is preliminary data.</text>
</comment>
<evidence type="ECO:0000313" key="3">
    <source>
        <dbReference type="Proteomes" id="UP001470230"/>
    </source>
</evidence>